<evidence type="ECO:0000313" key="2">
    <source>
        <dbReference type="Proteomes" id="UP000266723"/>
    </source>
</evidence>
<reference evidence="1 2" key="1">
    <citation type="journal article" date="2020" name="BMC Genomics">
        <title>Intraspecific diversification of the crop wild relative Brassica cretica Lam. using demographic model selection.</title>
        <authorList>
            <person name="Kioukis A."/>
            <person name="Michalopoulou V.A."/>
            <person name="Briers L."/>
            <person name="Pirintsos S."/>
            <person name="Studholme D.J."/>
            <person name="Pavlidis P."/>
            <person name="Sarris P.F."/>
        </authorList>
    </citation>
    <scope>NUCLEOTIDE SEQUENCE [LARGE SCALE GENOMIC DNA]</scope>
    <source>
        <strain evidence="2">cv. PFS-1207/04</strain>
    </source>
</reference>
<protein>
    <recommendedName>
        <fullName evidence="3">Secreted protein</fullName>
    </recommendedName>
</protein>
<evidence type="ECO:0000313" key="1">
    <source>
        <dbReference type="EMBL" id="KAF3580606.1"/>
    </source>
</evidence>
<dbReference type="Proteomes" id="UP000266723">
    <property type="component" value="Unassembled WGS sequence"/>
</dbReference>
<name>A0ABQ7DTE7_BRACR</name>
<keyword evidence="2" id="KW-1185">Reference proteome</keyword>
<sequence length="77" mass="8560">MNVSLSSFLFSSSSFFDLSVFYGDSWVISPTIVFFFDRLSCSSIGHLCKDESSLRPIVARVDRSSPHGHLLLLTVEA</sequence>
<gene>
    <name evidence="1" type="ORF">DY000_02035013</name>
</gene>
<dbReference type="EMBL" id="QGKV02000649">
    <property type="protein sequence ID" value="KAF3580606.1"/>
    <property type="molecule type" value="Genomic_DNA"/>
</dbReference>
<evidence type="ECO:0008006" key="3">
    <source>
        <dbReference type="Google" id="ProtNLM"/>
    </source>
</evidence>
<accession>A0ABQ7DTE7</accession>
<organism evidence="1 2">
    <name type="scientific">Brassica cretica</name>
    <name type="common">Mustard</name>
    <dbReference type="NCBI Taxonomy" id="69181"/>
    <lineage>
        <taxon>Eukaryota</taxon>
        <taxon>Viridiplantae</taxon>
        <taxon>Streptophyta</taxon>
        <taxon>Embryophyta</taxon>
        <taxon>Tracheophyta</taxon>
        <taxon>Spermatophyta</taxon>
        <taxon>Magnoliopsida</taxon>
        <taxon>eudicotyledons</taxon>
        <taxon>Gunneridae</taxon>
        <taxon>Pentapetalae</taxon>
        <taxon>rosids</taxon>
        <taxon>malvids</taxon>
        <taxon>Brassicales</taxon>
        <taxon>Brassicaceae</taxon>
        <taxon>Brassiceae</taxon>
        <taxon>Brassica</taxon>
    </lineage>
</organism>
<proteinExistence type="predicted"/>
<comment type="caution">
    <text evidence="1">The sequence shown here is derived from an EMBL/GenBank/DDBJ whole genome shotgun (WGS) entry which is preliminary data.</text>
</comment>